<evidence type="ECO:0000313" key="1">
    <source>
        <dbReference type="EMBL" id="PAV86828.1"/>
    </source>
</evidence>
<sequence length="155" mass="17090">MQGTCSFFSQGGNRNRLSPSSNFSFTLYFSTASSIDPSIMTYEAVHLCTLKDHKPEATKSWNEGPSLMTLLFVTASSALLSSGTIGSEEKQRVAAAVRQQPRSIGRQIRGRNDGFLRLQVLLQRISCDAVKKATCVNHVHAECFSSFSALSLYFR</sequence>
<comment type="caution">
    <text evidence="1">The sequence shown here is derived from an EMBL/GenBank/DDBJ whole genome shotgun (WGS) entry which is preliminary data.</text>
</comment>
<dbReference type="EMBL" id="LIAE01006629">
    <property type="protein sequence ID" value="PAV86828.1"/>
    <property type="molecule type" value="Genomic_DNA"/>
</dbReference>
<gene>
    <name evidence="1" type="ORF">WR25_04603</name>
</gene>
<name>A0A2A2LL72_9BILA</name>
<dbReference type="Proteomes" id="UP000218231">
    <property type="component" value="Unassembled WGS sequence"/>
</dbReference>
<keyword evidence="2" id="KW-1185">Reference proteome</keyword>
<proteinExistence type="predicted"/>
<organism evidence="1 2">
    <name type="scientific">Diploscapter pachys</name>
    <dbReference type="NCBI Taxonomy" id="2018661"/>
    <lineage>
        <taxon>Eukaryota</taxon>
        <taxon>Metazoa</taxon>
        <taxon>Ecdysozoa</taxon>
        <taxon>Nematoda</taxon>
        <taxon>Chromadorea</taxon>
        <taxon>Rhabditida</taxon>
        <taxon>Rhabditina</taxon>
        <taxon>Rhabditomorpha</taxon>
        <taxon>Rhabditoidea</taxon>
        <taxon>Rhabditidae</taxon>
        <taxon>Diploscapter</taxon>
    </lineage>
</organism>
<evidence type="ECO:0000313" key="2">
    <source>
        <dbReference type="Proteomes" id="UP000218231"/>
    </source>
</evidence>
<dbReference type="AlphaFoldDB" id="A0A2A2LL72"/>
<accession>A0A2A2LL72</accession>
<protein>
    <submittedName>
        <fullName evidence="1">Uncharacterized protein</fullName>
    </submittedName>
</protein>
<reference evidence="1 2" key="1">
    <citation type="journal article" date="2017" name="Curr. Biol.">
        <title>Genome architecture and evolution of a unichromosomal asexual nematode.</title>
        <authorList>
            <person name="Fradin H."/>
            <person name="Zegar C."/>
            <person name="Gutwein M."/>
            <person name="Lucas J."/>
            <person name="Kovtun M."/>
            <person name="Corcoran D."/>
            <person name="Baugh L.R."/>
            <person name="Kiontke K."/>
            <person name="Gunsalus K."/>
            <person name="Fitch D.H."/>
            <person name="Piano F."/>
        </authorList>
    </citation>
    <scope>NUCLEOTIDE SEQUENCE [LARGE SCALE GENOMIC DNA]</scope>
    <source>
        <strain evidence="1">PF1309</strain>
    </source>
</reference>